<reference evidence="1 2" key="1">
    <citation type="submission" date="2024-08" db="EMBL/GenBank/DDBJ databases">
        <authorList>
            <person name="Lu H."/>
        </authorList>
    </citation>
    <scope>NUCLEOTIDE SEQUENCE [LARGE SCALE GENOMIC DNA]</scope>
    <source>
        <strain evidence="1 2">BYS78W</strain>
    </source>
</reference>
<proteinExistence type="predicted"/>
<protein>
    <submittedName>
        <fullName evidence="1">Uncharacterized protein</fullName>
    </submittedName>
</protein>
<dbReference type="RefSeq" id="WP_394414992.1">
    <property type="nucleotide sequence ID" value="NZ_JBIGIC010000010.1"/>
</dbReference>
<dbReference type="Proteomes" id="UP001606134">
    <property type="component" value="Unassembled WGS sequence"/>
</dbReference>
<organism evidence="1 2">
    <name type="scientific">Pelomonas candidula</name>
    <dbReference type="NCBI Taxonomy" id="3299025"/>
    <lineage>
        <taxon>Bacteria</taxon>
        <taxon>Pseudomonadati</taxon>
        <taxon>Pseudomonadota</taxon>
        <taxon>Betaproteobacteria</taxon>
        <taxon>Burkholderiales</taxon>
        <taxon>Sphaerotilaceae</taxon>
        <taxon>Roseateles</taxon>
    </lineage>
</organism>
<gene>
    <name evidence="1" type="ORF">ACG04R_20145</name>
</gene>
<evidence type="ECO:0000313" key="2">
    <source>
        <dbReference type="Proteomes" id="UP001606134"/>
    </source>
</evidence>
<keyword evidence="2" id="KW-1185">Reference proteome</keyword>
<name>A0ABW7HGX0_9BURK</name>
<sequence length="66" mass="6877">MSVPALESAVAHSALDEAGDSRLDSLLAVERHRFISLQEVIEFICGSNGARAASGGLLAGEAQQRP</sequence>
<dbReference type="EMBL" id="JBIGIC010000010">
    <property type="protein sequence ID" value="MFG6489009.1"/>
    <property type="molecule type" value="Genomic_DNA"/>
</dbReference>
<comment type="caution">
    <text evidence="1">The sequence shown here is derived from an EMBL/GenBank/DDBJ whole genome shotgun (WGS) entry which is preliminary data.</text>
</comment>
<evidence type="ECO:0000313" key="1">
    <source>
        <dbReference type="EMBL" id="MFG6489009.1"/>
    </source>
</evidence>
<accession>A0ABW7HGX0</accession>